<dbReference type="InterPro" id="IPR011990">
    <property type="entry name" value="TPR-like_helical_dom_sf"/>
</dbReference>
<name>A0A7R6PQ87_9BACT</name>
<evidence type="ECO:0008006" key="4">
    <source>
        <dbReference type="Google" id="ProtNLM"/>
    </source>
</evidence>
<accession>A0A7R6PQ87</accession>
<reference evidence="2 3" key="1">
    <citation type="journal article" date="2012" name="Extremophiles">
        <title>Thermotomaculum hydrothermale gen. nov., sp. nov., a novel heterotrophic thermophile within the phylum Acidobacteria from a deep-sea hydrothermal vent chimney in the Southern Okinawa Trough.</title>
        <authorList>
            <person name="Izumi H."/>
            <person name="Nunoura T."/>
            <person name="Miyazaki M."/>
            <person name="Mino S."/>
            <person name="Toki T."/>
            <person name="Takai K."/>
            <person name="Sako Y."/>
            <person name="Sawabe T."/>
            <person name="Nakagawa S."/>
        </authorList>
    </citation>
    <scope>NUCLEOTIDE SEQUENCE [LARGE SCALE GENOMIC DNA]</scope>
    <source>
        <strain evidence="2 3">AC55</strain>
    </source>
</reference>
<feature type="transmembrane region" description="Helical" evidence="1">
    <location>
        <begin position="224"/>
        <end position="243"/>
    </location>
</feature>
<protein>
    <recommendedName>
        <fullName evidence="4">Tetratricopeptide repeat protein</fullName>
    </recommendedName>
</protein>
<evidence type="ECO:0000256" key="1">
    <source>
        <dbReference type="SAM" id="Phobius"/>
    </source>
</evidence>
<feature type="transmembrane region" description="Helical" evidence="1">
    <location>
        <begin position="510"/>
        <end position="534"/>
    </location>
</feature>
<dbReference type="Gene3D" id="1.25.40.10">
    <property type="entry name" value="Tetratricopeptide repeat domain"/>
    <property type="match status" value="1"/>
</dbReference>
<dbReference type="SUPFAM" id="SSF48452">
    <property type="entry name" value="TPR-like"/>
    <property type="match status" value="1"/>
</dbReference>
<evidence type="ECO:0000313" key="2">
    <source>
        <dbReference type="EMBL" id="BBB32351.1"/>
    </source>
</evidence>
<dbReference type="AlphaFoldDB" id="A0A7R6PQ87"/>
<feature type="transmembrane region" description="Helical" evidence="1">
    <location>
        <begin position="182"/>
        <end position="204"/>
    </location>
</feature>
<keyword evidence="3" id="KW-1185">Reference proteome</keyword>
<dbReference type="KEGG" id="thyd:TTHT_0785"/>
<organism evidence="2 3">
    <name type="scientific">Thermotomaculum hydrothermale</name>
    <dbReference type="NCBI Taxonomy" id="981385"/>
    <lineage>
        <taxon>Bacteria</taxon>
        <taxon>Pseudomonadati</taxon>
        <taxon>Acidobacteriota</taxon>
        <taxon>Holophagae</taxon>
        <taxon>Thermotomaculales</taxon>
        <taxon>Thermotomaculaceae</taxon>
        <taxon>Thermotomaculum</taxon>
    </lineage>
</organism>
<keyword evidence="1" id="KW-0812">Transmembrane</keyword>
<feature type="transmembrane region" description="Helical" evidence="1">
    <location>
        <begin position="416"/>
        <end position="436"/>
    </location>
</feature>
<dbReference type="RefSeq" id="WP_201328698.1">
    <property type="nucleotide sequence ID" value="NZ_AP017470.1"/>
</dbReference>
<sequence length="577" mass="67685">MGKFKLNLVVFLTVTILFSLPTFSQNFDYELQNSLTRVYLNPDINQEEDFNIFRKTFFAEGNSSFNYLYGILDKNNEIKQRYSPFFYKVDTRQFEIYKTTVDKMVKDRKFVSAWVFSIDTLINYLSNVSNFLPFVLNCMSKTYLVIFYFILILGVISFLRFFRLLLYDVRKLLEKKGWDNSLALYIAFFVVVFLPVFFTIHLKFLPVYWLLLFFIYSTKKEKVITYFAIALLMIVSFIGVYLTSFTKNVYKNKTFYYESLVEPFSGISKDKKTRSNFENFVKAVSLLRQGNSVDSIKVFKEIDSDSNLYKYALNNIGVAYIFLSRPKLALNFFDEAVKNGLNFEPNINKFYLNSKLYNIVESEEALKSAYSSNPLKTSLWLRLNIKEPFPQISVPSFNEILFLFLKEFSFSKSVHSLKIIVFLLCLLIFLIIIHFFSKDISVTKGCIKCGTPFKVFESQNDKLCTQCALLSKNKGDISSDLKEIKRREVRLYLTIKRFFEVGLGLIFPGFYNIFVLQKVFSGFFIFLVFFVLLLDSLNAYKITHNFYVTAPLFAMVLMVYLINLINVFFERGEDSWL</sequence>
<proteinExistence type="predicted"/>
<gene>
    <name evidence="2" type="ORF">TTHT_0785</name>
</gene>
<dbReference type="EMBL" id="AP017470">
    <property type="protein sequence ID" value="BBB32351.1"/>
    <property type="molecule type" value="Genomic_DNA"/>
</dbReference>
<keyword evidence="1" id="KW-1133">Transmembrane helix</keyword>
<evidence type="ECO:0000313" key="3">
    <source>
        <dbReference type="Proteomes" id="UP000595564"/>
    </source>
</evidence>
<feature type="transmembrane region" description="Helical" evidence="1">
    <location>
        <begin position="546"/>
        <end position="569"/>
    </location>
</feature>
<keyword evidence="1" id="KW-0472">Membrane</keyword>
<dbReference type="Proteomes" id="UP000595564">
    <property type="component" value="Chromosome"/>
</dbReference>
<feature type="transmembrane region" description="Helical" evidence="1">
    <location>
        <begin position="143"/>
        <end position="162"/>
    </location>
</feature>